<evidence type="ECO:0000259" key="2">
    <source>
        <dbReference type="PROSITE" id="PS50842"/>
    </source>
</evidence>
<dbReference type="Proteomes" id="UP000834106">
    <property type="component" value="Chromosome 19"/>
</dbReference>
<feature type="domain" description="Expansin-like EG45" evidence="2">
    <location>
        <begin position="29"/>
        <end position="131"/>
    </location>
</feature>
<dbReference type="GO" id="GO:0048046">
    <property type="term" value="C:apoplast"/>
    <property type="evidence" value="ECO:0007669"/>
    <property type="project" value="InterPro"/>
</dbReference>
<proteinExistence type="predicted"/>
<dbReference type="InterPro" id="IPR036908">
    <property type="entry name" value="RlpA-like_sf"/>
</dbReference>
<protein>
    <recommendedName>
        <fullName evidence="2">Expansin-like EG45 domain-containing protein</fullName>
    </recommendedName>
</protein>
<dbReference type="EMBL" id="OU503054">
    <property type="protein sequence ID" value="CAI9782987.1"/>
    <property type="molecule type" value="Genomic_DNA"/>
</dbReference>
<evidence type="ECO:0000313" key="3">
    <source>
        <dbReference type="EMBL" id="CAI9782987.1"/>
    </source>
</evidence>
<dbReference type="Gene3D" id="2.40.40.10">
    <property type="entry name" value="RlpA-like domain"/>
    <property type="match status" value="1"/>
</dbReference>
<name>A0AAD2A7D4_9LAMI</name>
<dbReference type="PANTHER" id="PTHR47295:SF5">
    <property type="entry name" value="EG45-LIKE DOMAIN CONTAINING PROTEIN 2"/>
    <property type="match status" value="1"/>
</dbReference>
<keyword evidence="1" id="KW-0732">Signal</keyword>
<dbReference type="InterPro" id="IPR044206">
    <property type="entry name" value="EGC1/2"/>
</dbReference>
<dbReference type="GO" id="GO:0009627">
    <property type="term" value="P:systemic acquired resistance"/>
    <property type="evidence" value="ECO:0007669"/>
    <property type="project" value="InterPro"/>
</dbReference>
<dbReference type="PANTHER" id="PTHR47295">
    <property type="entry name" value="EG45-LIKE DOMAIN CONTAINING PROTEIN 1-RELATED"/>
    <property type="match status" value="1"/>
</dbReference>
<dbReference type="CDD" id="cd22269">
    <property type="entry name" value="DPBB_EG45-like"/>
    <property type="match status" value="1"/>
</dbReference>
<dbReference type="PROSITE" id="PS50842">
    <property type="entry name" value="EXPANSIN_EG45"/>
    <property type="match status" value="1"/>
</dbReference>
<dbReference type="SUPFAM" id="SSF50685">
    <property type="entry name" value="Barwin-like endoglucanases"/>
    <property type="match status" value="1"/>
</dbReference>
<reference evidence="3" key="1">
    <citation type="submission" date="2023-05" db="EMBL/GenBank/DDBJ databases">
        <authorList>
            <person name="Huff M."/>
        </authorList>
    </citation>
    <scope>NUCLEOTIDE SEQUENCE</scope>
</reference>
<dbReference type="AlphaFoldDB" id="A0AAD2A7D4"/>
<dbReference type="Pfam" id="PF03330">
    <property type="entry name" value="DPBB_1"/>
    <property type="match status" value="1"/>
</dbReference>
<evidence type="ECO:0000313" key="4">
    <source>
        <dbReference type="Proteomes" id="UP000834106"/>
    </source>
</evidence>
<feature type="signal peptide" evidence="1">
    <location>
        <begin position="1"/>
        <end position="26"/>
    </location>
</feature>
<gene>
    <name evidence="3" type="ORF">FPE_LOCUS30417</name>
</gene>
<organism evidence="3 4">
    <name type="scientific">Fraxinus pennsylvanica</name>
    <dbReference type="NCBI Taxonomy" id="56036"/>
    <lineage>
        <taxon>Eukaryota</taxon>
        <taxon>Viridiplantae</taxon>
        <taxon>Streptophyta</taxon>
        <taxon>Embryophyta</taxon>
        <taxon>Tracheophyta</taxon>
        <taxon>Spermatophyta</taxon>
        <taxon>Magnoliopsida</taxon>
        <taxon>eudicotyledons</taxon>
        <taxon>Gunneridae</taxon>
        <taxon>Pentapetalae</taxon>
        <taxon>asterids</taxon>
        <taxon>lamiids</taxon>
        <taxon>Lamiales</taxon>
        <taxon>Oleaceae</taxon>
        <taxon>Oleeae</taxon>
        <taxon>Fraxinus</taxon>
    </lineage>
</organism>
<feature type="chain" id="PRO_5042197129" description="Expansin-like EG45 domain-containing protein" evidence="1">
    <location>
        <begin position="27"/>
        <end position="131"/>
    </location>
</feature>
<evidence type="ECO:0000256" key="1">
    <source>
        <dbReference type="SAM" id="SignalP"/>
    </source>
</evidence>
<dbReference type="InterPro" id="IPR009009">
    <property type="entry name" value="RlpA-like_DPBB"/>
</dbReference>
<keyword evidence="4" id="KW-1185">Reference proteome</keyword>
<sequence length="131" mass="14338">MQTMKCQIRLLMVLGTTICLALVALAKQGTGVFYGPPYLPSSCYGYRNQGIMIAGDNPTVYDGGKACGRWYNVTCLGGTNNTPNPCKRGDIIVRIVDLCTRCGADEISLSRYAFSRIANLRAGRVRVEYTQ</sequence>
<accession>A0AAD2A7D4</accession>
<dbReference type="InterPro" id="IPR007112">
    <property type="entry name" value="Expansin/allergen_DPBB_dom"/>
</dbReference>